<feature type="transmembrane region" description="Helical" evidence="1">
    <location>
        <begin position="99"/>
        <end position="118"/>
    </location>
</feature>
<keyword evidence="3" id="KW-1185">Reference proteome</keyword>
<accession>A0A5C3M3Z8</accession>
<dbReference type="STRING" id="68775.A0A5C3M3Z8"/>
<feature type="transmembrane region" description="Helical" evidence="1">
    <location>
        <begin position="125"/>
        <end position="149"/>
    </location>
</feature>
<evidence type="ECO:0000313" key="2">
    <source>
        <dbReference type="EMBL" id="TFK39942.1"/>
    </source>
</evidence>
<sequence length="273" mass="30603">MAPFPSFKGNLIGTILETLFYGAYLIVFSQCVTILSQKRLERRPRGYYYLVLTTAILFILITMHLAVNLDRLVIAFTDPSTTPQSFYGNINTFRNKIRLAAYTATTLVSDAFIIYRCFVVYGKRYVFIILPCLLILADIGVGVLTVWSLNEFHIGDSLLAANVTKRVVYFYAITLALNIICTCAMFVVLESIVPLIGLVFSWVIVRVSLGVSHGDASTMIFSGPNKFQTRASRMPAQLQSGVEIHLERIVDTHRDEIDFESGTHSQSKAEMFA</sequence>
<keyword evidence="1" id="KW-1133">Transmembrane helix</keyword>
<keyword evidence="1" id="KW-0472">Membrane</keyword>
<feature type="transmembrane region" description="Helical" evidence="1">
    <location>
        <begin position="47"/>
        <end position="67"/>
    </location>
</feature>
<evidence type="ECO:0000256" key="1">
    <source>
        <dbReference type="SAM" id="Phobius"/>
    </source>
</evidence>
<name>A0A5C3M3Z8_9AGAR</name>
<evidence type="ECO:0000313" key="3">
    <source>
        <dbReference type="Proteomes" id="UP000308652"/>
    </source>
</evidence>
<keyword evidence="1" id="KW-0812">Transmembrane</keyword>
<dbReference type="OrthoDB" id="2751465at2759"/>
<protein>
    <submittedName>
        <fullName evidence="2">Uncharacterized protein</fullName>
    </submittedName>
</protein>
<dbReference type="AlphaFoldDB" id="A0A5C3M3Z8"/>
<gene>
    <name evidence="2" type="ORF">BDQ12DRAFT_665143</name>
</gene>
<reference evidence="2 3" key="1">
    <citation type="journal article" date="2019" name="Nat. Ecol. Evol.">
        <title>Megaphylogeny resolves global patterns of mushroom evolution.</title>
        <authorList>
            <person name="Varga T."/>
            <person name="Krizsan K."/>
            <person name="Foldi C."/>
            <person name="Dima B."/>
            <person name="Sanchez-Garcia M."/>
            <person name="Sanchez-Ramirez S."/>
            <person name="Szollosi G.J."/>
            <person name="Szarkandi J.G."/>
            <person name="Papp V."/>
            <person name="Albert L."/>
            <person name="Andreopoulos W."/>
            <person name="Angelini C."/>
            <person name="Antonin V."/>
            <person name="Barry K.W."/>
            <person name="Bougher N.L."/>
            <person name="Buchanan P."/>
            <person name="Buyck B."/>
            <person name="Bense V."/>
            <person name="Catcheside P."/>
            <person name="Chovatia M."/>
            <person name="Cooper J."/>
            <person name="Damon W."/>
            <person name="Desjardin D."/>
            <person name="Finy P."/>
            <person name="Geml J."/>
            <person name="Haridas S."/>
            <person name="Hughes K."/>
            <person name="Justo A."/>
            <person name="Karasinski D."/>
            <person name="Kautmanova I."/>
            <person name="Kiss B."/>
            <person name="Kocsube S."/>
            <person name="Kotiranta H."/>
            <person name="LaButti K.M."/>
            <person name="Lechner B.E."/>
            <person name="Liimatainen K."/>
            <person name="Lipzen A."/>
            <person name="Lukacs Z."/>
            <person name="Mihaltcheva S."/>
            <person name="Morgado L.N."/>
            <person name="Niskanen T."/>
            <person name="Noordeloos M.E."/>
            <person name="Ohm R.A."/>
            <person name="Ortiz-Santana B."/>
            <person name="Ovrebo C."/>
            <person name="Racz N."/>
            <person name="Riley R."/>
            <person name="Savchenko A."/>
            <person name="Shiryaev A."/>
            <person name="Soop K."/>
            <person name="Spirin V."/>
            <person name="Szebenyi C."/>
            <person name="Tomsovsky M."/>
            <person name="Tulloss R.E."/>
            <person name="Uehling J."/>
            <person name="Grigoriev I.V."/>
            <person name="Vagvolgyi C."/>
            <person name="Papp T."/>
            <person name="Martin F.M."/>
            <person name="Miettinen O."/>
            <person name="Hibbett D.S."/>
            <person name="Nagy L.G."/>
        </authorList>
    </citation>
    <scope>NUCLEOTIDE SEQUENCE [LARGE SCALE GENOMIC DNA]</scope>
    <source>
        <strain evidence="2 3">CBS 166.37</strain>
    </source>
</reference>
<dbReference type="EMBL" id="ML213598">
    <property type="protein sequence ID" value="TFK39942.1"/>
    <property type="molecule type" value="Genomic_DNA"/>
</dbReference>
<dbReference type="Proteomes" id="UP000308652">
    <property type="component" value="Unassembled WGS sequence"/>
</dbReference>
<organism evidence="2 3">
    <name type="scientific">Crucibulum laeve</name>
    <dbReference type="NCBI Taxonomy" id="68775"/>
    <lineage>
        <taxon>Eukaryota</taxon>
        <taxon>Fungi</taxon>
        <taxon>Dikarya</taxon>
        <taxon>Basidiomycota</taxon>
        <taxon>Agaricomycotina</taxon>
        <taxon>Agaricomycetes</taxon>
        <taxon>Agaricomycetidae</taxon>
        <taxon>Agaricales</taxon>
        <taxon>Agaricineae</taxon>
        <taxon>Nidulariaceae</taxon>
        <taxon>Crucibulum</taxon>
    </lineage>
</organism>
<feature type="transmembrane region" description="Helical" evidence="1">
    <location>
        <begin position="169"/>
        <end position="200"/>
    </location>
</feature>
<proteinExistence type="predicted"/>
<feature type="transmembrane region" description="Helical" evidence="1">
    <location>
        <begin position="12"/>
        <end position="35"/>
    </location>
</feature>